<keyword evidence="3" id="KW-0732">Signal</keyword>
<comment type="subcellular location">
    <subcellularLocation>
        <location evidence="1">Cell envelope</location>
    </subcellularLocation>
</comment>
<dbReference type="OrthoDB" id="9781890at2"/>
<organism evidence="5 6">
    <name type="scientific">Kribbella albertanoniae</name>
    <dbReference type="NCBI Taxonomy" id="1266829"/>
    <lineage>
        <taxon>Bacteria</taxon>
        <taxon>Bacillati</taxon>
        <taxon>Actinomycetota</taxon>
        <taxon>Actinomycetes</taxon>
        <taxon>Propionibacteriales</taxon>
        <taxon>Kribbellaceae</taxon>
        <taxon>Kribbella</taxon>
    </lineage>
</organism>
<dbReference type="PANTHER" id="PTHR30036">
    <property type="entry name" value="D-XYLOSE-BINDING PERIPLASMIC PROTEIN"/>
    <property type="match status" value="1"/>
</dbReference>
<dbReference type="AlphaFoldDB" id="A0A4R4PRE1"/>
<dbReference type="SUPFAM" id="SSF53822">
    <property type="entry name" value="Periplasmic binding protein-like I"/>
    <property type="match status" value="1"/>
</dbReference>
<gene>
    <name evidence="5" type="ORF">E1261_25345</name>
</gene>
<protein>
    <submittedName>
        <fullName evidence="5">Autoinducer 2 ABC transporter substrate-binding protein</fullName>
    </submittedName>
</protein>
<evidence type="ECO:0000313" key="5">
    <source>
        <dbReference type="EMBL" id="TDC24804.1"/>
    </source>
</evidence>
<sequence>MKKRSLLVPGVVLIAMLAGCGTVDQGKTAPPAGNPSSSSSAGGAYINVVKLTGIAWFDRMNQGVKQFATTAGVTATQTGPSTNSPEQQVSLIQGLIAQKPAALAIVPSDPGSVIPVIKQARAAGIKVVTHEAPALTDVDADIEAFDNATYGQTIMGDLAACMKGSGEYVQFVGTLTAATHMAWATAGYELQQQKFPGMKRVSTPVESNNNGDQAYRKAKELLQAHPKLAGFQGGSSEDVPGIARAIKEAGLQNDTCVFGTGVPSQTKAFVDDGSIDAIYLWDPQLAGEAMLSAAKLIVEGKPLTEGTNLGVKGYEKLTVSPQNPKVFLGNAQLKLTKADVGNYDF</sequence>
<comment type="caution">
    <text evidence="5">The sequence shown here is derived from an EMBL/GenBank/DDBJ whole genome shotgun (WGS) entry which is preliminary data.</text>
</comment>
<dbReference type="CDD" id="cd20001">
    <property type="entry name" value="PBP1_LsrB_Quorum_Sensing-like"/>
    <property type="match status" value="1"/>
</dbReference>
<evidence type="ECO:0000313" key="6">
    <source>
        <dbReference type="Proteomes" id="UP000295075"/>
    </source>
</evidence>
<dbReference type="InterPro" id="IPR025997">
    <property type="entry name" value="SBP_2_dom"/>
</dbReference>
<comment type="similarity">
    <text evidence="2">Belongs to the bacterial solute-binding protein 2 family.</text>
</comment>
<keyword evidence="6" id="KW-1185">Reference proteome</keyword>
<evidence type="ECO:0000256" key="2">
    <source>
        <dbReference type="ARBA" id="ARBA00007639"/>
    </source>
</evidence>
<evidence type="ECO:0000256" key="1">
    <source>
        <dbReference type="ARBA" id="ARBA00004196"/>
    </source>
</evidence>
<feature type="signal peptide" evidence="3">
    <location>
        <begin position="1"/>
        <end position="20"/>
    </location>
</feature>
<dbReference type="PROSITE" id="PS51257">
    <property type="entry name" value="PROKAR_LIPOPROTEIN"/>
    <property type="match status" value="1"/>
</dbReference>
<dbReference type="InterPro" id="IPR050555">
    <property type="entry name" value="Bact_Solute-Bind_Prot2"/>
</dbReference>
<name>A0A4R4PRE1_9ACTN</name>
<proteinExistence type="inferred from homology"/>
<dbReference type="PANTHER" id="PTHR30036:SF7">
    <property type="entry name" value="ABC TRANSPORTER PERIPLASMIC-BINDING PROTEIN YPHF"/>
    <property type="match status" value="1"/>
</dbReference>
<feature type="chain" id="PRO_5039299587" evidence="3">
    <location>
        <begin position="21"/>
        <end position="345"/>
    </location>
</feature>
<evidence type="ECO:0000259" key="4">
    <source>
        <dbReference type="Pfam" id="PF13407"/>
    </source>
</evidence>
<dbReference type="InterPro" id="IPR028082">
    <property type="entry name" value="Peripla_BP_I"/>
</dbReference>
<dbReference type="RefSeq" id="WP_132410644.1">
    <property type="nucleotide sequence ID" value="NZ_SMKA01000133.1"/>
</dbReference>
<evidence type="ECO:0000256" key="3">
    <source>
        <dbReference type="SAM" id="SignalP"/>
    </source>
</evidence>
<accession>A0A4R4PRE1</accession>
<dbReference type="Proteomes" id="UP000295075">
    <property type="component" value="Unassembled WGS sequence"/>
</dbReference>
<dbReference type="EMBL" id="SMKA01000133">
    <property type="protein sequence ID" value="TDC24804.1"/>
    <property type="molecule type" value="Genomic_DNA"/>
</dbReference>
<feature type="domain" description="Periplasmic binding protein" evidence="4">
    <location>
        <begin position="48"/>
        <end position="301"/>
    </location>
</feature>
<dbReference type="GO" id="GO:0030288">
    <property type="term" value="C:outer membrane-bounded periplasmic space"/>
    <property type="evidence" value="ECO:0007669"/>
    <property type="project" value="TreeGrafter"/>
</dbReference>
<dbReference type="GO" id="GO:0030246">
    <property type="term" value="F:carbohydrate binding"/>
    <property type="evidence" value="ECO:0007669"/>
    <property type="project" value="TreeGrafter"/>
</dbReference>
<reference evidence="5 6" key="1">
    <citation type="submission" date="2019-03" db="EMBL/GenBank/DDBJ databases">
        <title>Draft genome sequences of novel Actinobacteria.</title>
        <authorList>
            <person name="Sahin N."/>
            <person name="Ay H."/>
            <person name="Saygin H."/>
        </authorList>
    </citation>
    <scope>NUCLEOTIDE SEQUENCE [LARGE SCALE GENOMIC DNA]</scope>
    <source>
        <strain evidence="5 6">JCM 30547</strain>
    </source>
</reference>
<dbReference type="Pfam" id="PF13407">
    <property type="entry name" value="Peripla_BP_4"/>
    <property type="match status" value="1"/>
</dbReference>
<dbReference type="Gene3D" id="3.40.50.2300">
    <property type="match status" value="2"/>
</dbReference>